<accession>A0A0H4VHZ7</accession>
<dbReference type="PANTHER" id="PTHR43039">
    <property type="entry name" value="ESTERASE-RELATED"/>
    <property type="match status" value="1"/>
</dbReference>
<sequence>MNVLKRNNVTIKGKGETPMLFAHGYGCDQNMWRFITPAFEQDYKIVLFDHVGFGRADASGYSAQRYSSLQAYADDMLEICAELQLKNVIFVGHSVSAMIGVLAAIKAPDVFQKLVLIGPSPRYINEGEYQGGFTQESIDGLLATLDSDYLAWSTVMAPVIMGNPARPELGQELAHSFCRSNIAVAKDFARITFLSDNREDLKKLKTEALILQCSEDVIAPEAVGQYVHQQLPNSTLMVLNATGHCPNLSAPAETIAAIKDFLEGVPAVQTAEV</sequence>
<evidence type="ECO:0000313" key="3">
    <source>
        <dbReference type="EMBL" id="AKQ45345.1"/>
    </source>
</evidence>
<dbReference type="InterPro" id="IPR000073">
    <property type="entry name" value="AB_hydrolase_1"/>
</dbReference>
<dbReference type="AlphaFoldDB" id="A0A0H4VHZ7"/>
<dbReference type="InterPro" id="IPR029058">
    <property type="entry name" value="AB_hydrolase_fold"/>
</dbReference>
<dbReference type="KEGG" id="ruf:TH63_06375"/>
<dbReference type="OrthoDB" id="9780932at2"/>
<organism evidence="3 4">
    <name type="scientific">Rufibacter radiotolerans</name>
    <dbReference type="NCBI Taxonomy" id="1379910"/>
    <lineage>
        <taxon>Bacteria</taxon>
        <taxon>Pseudomonadati</taxon>
        <taxon>Bacteroidota</taxon>
        <taxon>Cytophagia</taxon>
        <taxon>Cytophagales</taxon>
        <taxon>Hymenobacteraceae</taxon>
        <taxon>Rufibacter</taxon>
    </lineage>
</organism>
<comment type="similarity">
    <text evidence="1">Belongs to the AB hydrolase superfamily.</text>
</comment>
<protein>
    <submittedName>
        <fullName evidence="3">Sigma factor sigB regulation protein rsbQ</fullName>
    </submittedName>
</protein>
<evidence type="ECO:0000259" key="2">
    <source>
        <dbReference type="Pfam" id="PF00561"/>
    </source>
</evidence>
<dbReference type="PRINTS" id="PR00111">
    <property type="entry name" value="ABHYDROLASE"/>
</dbReference>
<proteinExistence type="inferred from homology"/>
<gene>
    <name evidence="3" type="ORF">TH63_06375</name>
</gene>
<dbReference type="EMBL" id="CP010777">
    <property type="protein sequence ID" value="AKQ45345.1"/>
    <property type="molecule type" value="Genomic_DNA"/>
</dbReference>
<reference evidence="3 4" key="1">
    <citation type="submission" date="2015-01" db="EMBL/GenBank/DDBJ databases">
        <title>Rufibacter sp./DG31D/ whole genome sequencing.</title>
        <authorList>
            <person name="Kim M.K."/>
            <person name="Srinivasan S."/>
            <person name="Lee J.-J."/>
        </authorList>
    </citation>
    <scope>NUCLEOTIDE SEQUENCE [LARGE SCALE GENOMIC DNA]</scope>
    <source>
        <strain evidence="3 4">DG31D</strain>
    </source>
</reference>
<dbReference type="SUPFAM" id="SSF53474">
    <property type="entry name" value="alpha/beta-Hydrolases"/>
    <property type="match status" value="1"/>
</dbReference>
<name>A0A0H4VHZ7_9BACT</name>
<evidence type="ECO:0000313" key="4">
    <source>
        <dbReference type="Proteomes" id="UP000036458"/>
    </source>
</evidence>
<dbReference type="Pfam" id="PF00561">
    <property type="entry name" value="Abhydrolase_1"/>
    <property type="match status" value="1"/>
</dbReference>
<dbReference type="Gene3D" id="3.40.50.1820">
    <property type="entry name" value="alpha/beta hydrolase"/>
    <property type="match status" value="1"/>
</dbReference>
<dbReference type="RefSeq" id="WP_048920215.1">
    <property type="nucleotide sequence ID" value="NZ_CP010777.1"/>
</dbReference>
<dbReference type="Proteomes" id="UP000036458">
    <property type="component" value="Chromosome"/>
</dbReference>
<keyword evidence="4" id="KW-1185">Reference proteome</keyword>
<dbReference type="PATRIC" id="fig|1379910.4.peg.1392"/>
<feature type="domain" description="AB hydrolase-1" evidence="2">
    <location>
        <begin position="18"/>
        <end position="250"/>
    </location>
</feature>
<evidence type="ECO:0000256" key="1">
    <source>
        <dbReference type="ARBA" id="ARBA00008645"/>
    </source>
</evidence>